<dbReference type="PANTHER" id="PTHR22770">
    <property type="entry name" value="UBIQUITIN CONJUGATING ENZYME 7 INTERACTING PROTEIN-RELATED"/>
    <property type="match status" value="1"/>
</dbReference>
<evidence type="ECO:0000256" key="7">
    <source>
        <dbReference type="ARBA" id="ARBA00022833"/>
    </source>
</evidence>
<keyword evidence="7" id="KW-0862">Zinc</keyword>
<dbReference type="PROSITE" id="PS51873">
    <property type="entry name" value="TRIAD"/>
    <property type="match status" value="1"/>
</dbReference>
<dbReference type="Proteomes" id="UP001342314">
    <property type="component" value="Unassembled WGS sequence"/>
</dbReference>
<feature type="region of interest" description="Disordered" evidence="8">
    <location>
        <begin position="674"/>
        <end position="694"/>
    </location>
</feature>
<dbReference type="Gene3D" id="3.30.40.10">
    <property type="entry name" value="Zinc/RING finger domain, C3HC4 (zinc finger)"/>
    <property type="match status" value="1"/>
</dbReference>
<dbReference type="EMBL" id="BQKY01000011">
    <property type="protein sequence ID" value="GJN92531.1"/>
    <property type="molecule type" value="Genomic_DNA"/>
</dbReference>
<comment type="caution">
    <text evidence="10">The sequence shown here is derived from an EMBL/GenBank/DDBJ whole genome shotgun (WGS) entry which is preliminary data.</text>
</comment>
<keyword evidence="3" id="KW-0479">Metal-binding</keyword>
<proteinExistence type="predicted"/>
<dbReference type="GO" id="GO:0016740">
    <property type="term" value="F:transferase activity"/>
    <property type="evidence" value="ECO:0007669"/>
    <property type="project" value="UniProtKB-KW"/>
</dbReference>
<accession>A0AAV5GSN6</accession>
<dbReference type="GO" id="GO:0008270">
    <property type="term" value="F:zinc ion binding"/>
    <property type="evidence" value="ECO:0007669"/>
    <property type="project" value="UniProtKB-KW"/>
</dbReference>
<keyword evidence="5" id="KW-0863">Zinc-finger</keyword>
<evidence type="ECO:0000256" key="3">
    <source>
        <dbReference type="ARBA" id="ARBA00022723"/>
    </source>
</evidence>
<sequence length="694" mass="75874">MAQPAGPVPAFPRMRPAAGGSGLLPAPPPPHLAQPPAALPRPAKRRGVIDLSDSDDDAQWHAFRRHPELRNASDEEPDRAANKGRKAAKQARKKRRVTFDDGYEIVLTDSDDERGDPGSPMQLDRVDYNDNDRFARVRTPILPPEAGPAPRADHAPPPVDAAQPDARAEAVKTIASILPDVSLAHVEALLAAQPACGPANVEAVLEKLFSTEGGYPKEQVPKAAARVSGAKVKKADRKGKRKAVDVTEDEVLEGMAQADEDQEVERGAKQWLELDRRKGGGKAYEEAALVQLYRDFPHFRQADIKRLFSSSGGSFYAPAYLALEQATMQTEDERGFPLRKGGAGGSKIDKGKAKACDEFEKERTWVIRELPRYQLVKKRAAALAKQLEAEIESGAFFECGCCFADTALSQMITCREGCHFCKDCARMNVDTQIGMRKFVLPCMSTSGCASTFPEIEIVKCVSRKTLAALHKIKQEKEVDEAALEGLEKCPFCPFAMIIENEQERLFSCQRDDCRIVSCRQCKKKDHLPATCAEADSDGKLSTVHRVEEAMSNALIRRCPEPGCGEPYIKETGTCNKIRCNKVIAGYQHFRNAGANLPPGATAEAGSTCDLWDDTDKRNFQEVEAARLAAEAEARKANPAVGDADLAQLKMAKPPPPHAKCTTIPGPLIRAGLKCSAEPTNARKPLRWPRGRGTR</sequence>
<dbReference type="AlphaFoldDB" id="A0AAV5GSN6"/>
<gene>
    <name evidence="10" type="ORF">Rhopal_005561-T1</name>
</gene>
<organism evidence="10 11">
    <name type="scientific">Rhodotorula paludigena</name>
    <dbReference type="NCBI Taxonomy" id="86838"/>
    <lineage>
        <taxon>Eukaryota</taxon>
        <taxon>Fungi</taxon>
        <taxon>Dikarya</taxon>
        <taxon>Basidiomycota</taxon>
        <taxon>Pucciniomycotina</taxon>
        <taxon>Microbotryomycetes</taxon>
        <taxon>Sporidiobolales</taxon>
        <taxon>Sporidiobolaceae</taxon>
        <taxon>Rhodotorula</taxon>
    </lineage>
</organism>
<name>A0AAV5GSN6_9BASI</name>
<evidence type="ECO:0000313" key="10">
    <source>
        <dbReference type="EMBL" id="GJN92531.1"/>
    </source>
</evidence>
<evidence type="ECO:0000256" key="4">
    <source>
        <dbReference type="ARBA" id="ARBA00022737"/>
    </source>
</evidence>
<evidence type="ECO:0000313" key="11">
    <source>
        <dbReference type="Proteomes" id="UP001342314"/>
    </source>
</evidence>
<feature type="compositionally biased region" description="Pro residues" evidence="8">
    <location>
        <begin position="25"/>
        <end position="39"/>
    </location>
</feature>
<feature type="region of interest" description="Disordered" evidence="8">
    <location>
        <begin position="1"/>
        <end position="165"/>
    </location>
</feature>
<keyword evidence="4" id="KW-0677">Repeat</keyword>
<evidence type="ECO:0000256" key="5">
    <source>
        <dbReference type="ARBA" id="ARBA00022771"/>
    </source>
</evidence>
<feature type="domain" description="RING-type" evidence="9">
    <location>
        <begin position="395"/>
        <end position="612"/>
    </location>
</feature>
<evidence type="ECO:0000259" key="9">
    <source>
        <dbReference type="PROSITE" id="PS51873"/>
    </source>
</evidence>
<feature type="compositionally biased region" description="Basic residues" evidence="8">
    <location>
        <begin position="683"/>
        <end position="694"/>
    </location>
</feature>
<comment type="pathway">
    <text evidence="1">Protein modification; protein ubiquitination.</text>
</comment>
<dbReference type="InterPro" id="IPR044066">
    <property type="entry name" value="TRIAD_supradom"/>
</dbReference>
<keyword evidence="11" id="KW-1185">Reference proteome</keyword>
<evidence type="ECO:0000256" key="2">
    <source>
        <dbReference type="ARBA" id="ARBA00022679"/>
    </source>
</evidence>
<dbReference type="InterPro" id="IPR047544">
    <property type="entry name" value="RING-HC_RBR_RNF216"/>
</dbReference>
<dbReference type="PANTHER" id="PTHR22770:SF47">
    <property type="entry name" value="E3 UBIQUITIN-PROTEIN LIGASE RNF216"/>
    <property type="match status" value="1"/>
</dbReference>
<dbReference type="InterPro" id="IPR051628">
    <property type="entry name" value="LUBAC_E3_Ligases"/>
</dbReference>
<feature type="compositionally biased region" description="Basic and acidic residues" evidence="8">
    <location>
        <begin position="124"/>
        <end position="135"/>
    </location>
</feature>
<evidence type="ECO:0000256" key="1">
    <source>
        <dbReference type="ARBA" id="ARBA00004906"/>
    </source>
</evidence>
<keyword evidence="6" id="KW-0833">Ubl conjugation pathway</keyword>
<dbReference type="InterPro" id="IPR047545">
    <property type="entry name" value="BRcat_RBR_RNF216"/>
</dbReference>
<dbReference type="CDD" id="cd20339">
    <property type="entry name" value="BRcat_RBR_RNF216"/>
    <property type="match status" value="1"/>
</dbReference>
<keyword evidence="2" id="KW-0808">Transferase</keyword>
<feature type="compositionally biased region" description="Pro residues" evidence="8">
    <location>
        <begin position="1"/>
        <end position="10"/>
    </location>
</feature>
<reference evidence="10 11" key="1">
    <citation type="submission" date="2021-12" db="EMBL/GenBank/DDBJ databases">
        <title>High titer production of polyol ester of fatty acids by Rhodotorula paludigena BS15 towards product separation-free biomass refinery.</title>
        <authorList>
            <person name="Mano J."/>
            <person name="Ono H."/>
            <person name="Tanaka T."/>
            <person name="Naito K."/>
            <person name="Sushida H."/>
            <person name="Ike M."/>
            <person name="Tokuyasu K."/>
            <person name="Kitaoka M."/>
        </authorList>
    </citation>
    <scope>NUCLEOTIDE SEQUENCE [LARGE SCALE GENOMIC DNA]</scope>
    <source>
        <strain evidence="10 11">BS15</strain>
    </source>
</reference>
<feature type="compositionally biased region" description="Basic and acidic residues" evidence="8">
    <location>
        <begin position="65"/>
        <end position="81"/>
    </location>
</feature>
<evidence type="ECO:0000256" key="8">
    <source>
        <dbReference type="SAM" id="MobiDB-lite"/>
    </source>
</evidence>
<dbReference type="CDD" id="cd16630">
    <property type="entry name" value="RING-HC_RBR_RNF216"/>
    <property type="match status" value="1"/>
</dbReference>
<feature type="compositionally biased region" description="Basic residues" evidence="8">
    <location>
        <begin position="82"/>
        <end position="96"/>
    </location>
</feature>
<dbReference type="InterPro" id="IPR013083">
    <property type="entry name" value="Znf_RING/FYVE/PHD"/>
</dbReference>
<protein>
    <recommendedName>
        <fullName evidence="9">RING-type domain-containing protein</fullName>
    </recommendedName>
</protein>
<evidence type="ECO:0000256" key="6">
    <source>
        <dbReference type="ARBA" id="ARBA00022786"/>
    </source>
</evidence>